<name>A0ABM8GFN8_9MICO</name>
<accession>A0ABM8GFN8</accession>
<evidence type="ECO:0008006" key="3">
    <source>
        <dbReference type="Google" id="ProtNLM"/>
    </source>
</evidence>
<organism evidence="1 2">
    <name type="scientific">Naasia aerilata</name>
    <dbReference type="NCBI Taxonomy" id="1162966"/>
    <lineage>
        <taxon>Bacteria</taxon>
        <taxon>Bacillati</taxon>
        <taxon>Actinomycetota</taxon>
        <taxon>Actinomycetes</taxon>
        <taxon>Micrococcales</taxon>
        <taxon>Microbacteriaceae</taxon>
        <taxon>Naasia</taxon>
    </lineage>
</organism>
<reference evidence="2" key="1">
    <citation type="journal article" date="2019" name="Int. J. Syst. Evol. Microbiol.">
        <title>The Global Catalogue of Microorganisms (GCM) 10K type strain sequencing project: providing services to taxonomists for standard genome sequencing and annotation.</title>
        <authorList>
            <consortium name="The Broad Institute Genomics Platform"/>
            <consortium name="The Broad Institute Genome Sequencing Center for Infectious Disease"/>
            <person name="Wu L."/>
            <person name="Ma J."/>
        </authorList>
    </citation>
    <scope>NUCLEOTIDE SEQUENCE [LARGE SCALE GENOMIC DNA]</scope>
    <source>
        <strain evidence="2">NBRC 108725</strain>
    </source>
</reference>
<dbReference type="RefSeq" id="WP_286277118.1">
    <property type="nucleotide sequence ID" value="NZ_AP027731.1"/>
</dbReference>
<dbReference type="EMBL" id="AP027731">
    <property type="protein sequence ID" value="BDZ47167.1"/>
    <property type="molecule type" value="Genomic_DNA"/>
</dbReference>
<evidence type="ECO:0000313" key="2">
    <source>
        <dbReference type="Proteomes" id="UP001321498"/>
    </source>
</evidence>
<proteinExistence type="predicted"/>
<dbReference type="Proteomes" id="UP001321498">
    <property type="component" value="Chromosome"/>
</dbReference>
<sequence length="161" mass="17025">MPAYSYPKLAVVDGIGGLRGLVPLTQLAEVLDIPSRGAEALALGGHFFSLARIGNSDIFVVDAAEIVQLLDDPAFQTAVAAQRRRPQRCPQCKQQAWDADGHDVSSMDHPASSNWVELILGGAEAEHDPAPSHCGSCGFDWVASRPVEPITVVEALGVAIS</sequence>
<evidence type="ECO:0000313" key="1">
    <source>
        <dbReference type="EMBL" id="BDZ47167.1"/>
    </source>
</evidence>
<protein>
    <recommendedName>
        <fullName evidence="3">CheW-like domain-containing protein</fullName>
    </recommendedName>
</protein>
<gene>
    <name evidence="1" type="ORF">GCM10025866_30760</name>
</gene>
<keyword evidence="2" id="KW-1185">Reference proteome</keyword>